<evidence type="ECO:0000313" key="2">
    <source>
        <dbReference type="Proteomes" id="UP000193411"/>
    </source>
</evidence>
<gene>
    <name evidence="1" type="ORF">BCR44DRAFT_1194704</name>
</gene>
<reference evidence="1 2" key="1">
    <citation type="submission" date="2016-07" db="EMBL/GenBank/DDBJ databases">
        <title>Pervasive Adenine N6-methylation of Active Genes in Fungi.</title>
        <authorList>
            <consortium name="DOE Joint Genome Institute"/>
            <person name="Mondo S.J."/>
            <person name="Dannebaum R.O."/>
            <person name="Kuo R.C."/>
            <person name="Labutti K."/>
            <person name="Haridas S."/>
            <person name="Kuo A."/>
            <person name="Salamov A."/>
            <person name="Ahrendt S.R."/>
            <person name="Lipzen A."/>
            <person name="Sullivan W."/>
            <person name="Andreopoulos W.B."/>
            <person name="Clum A."/>
            <person name="Lindquist E."/>
            <person name="Daum C."/>
            <person name="Ramamoorthy G.K."/>
            <person name="Gryganskyi A."/>
            <person name="Culley D."/>
            <person name="Magnuson J.K."/>
            <person name="James T.Y."/>
            <person name="O'Malley M.A."/>
            <person name="Stajich J.E."/>
            <person name="Spatafora J.W."/>
            <person name="Visel A."/>
            <person name="Grigoriev I.V."/>
        </authorList>
    </citation>
    <scope>NUCLEOTIDE SEQUENCE [LARGE SCALE GENOMIC DNA]</scope>
    <source>
        <strain evidence="1 2">PL171</strain>
    </source>
</reference>
<protein>
    <submittedName>
        <fullName evidence="1">Uncharacterized protein</fullName>
    </submittedName>
</protein>
<comment type="caution">
    <text evidence="1">The sequence shown here is derived from an EMBL/GenBank/DDBJ whole genome shotgun (WGS) entry which is preliminary data.</text>
</comment>
<dbReference type="EMBL" id="MCFL01000034">
    <property type="protein sequence ID" value="ORZ33630.1"/>
    <property type="molecule type" value="Genomic_DNA"/>
</dbReference>
<proteinExistence type="predicted"/>
<evidence type="ECO:0000313" key="1">
    <source>
        <dbReference type="EMBL" id="ORZ33630.1"/>
    </source>
</evidence>
<dbReference type="Proteomes" id="UP000193411">
    <property type="component" value="Unassembled WGS sequence"/>
</dbReference>
<accession>A0A1Y2HGA3</accession>
<name>A0A1Y2HGA3_9FUNG</name>
<sequence length="154" mass="17060">MALYRHGIHRPFWLSSITHQSNLASAHNRGRFAKAQARGCATAQSPSDSFVPTQSLLAALNQARMAARSTPPLRTSPVFTIRWTRRKNGRVCRRFRQRRGRSRIRIGARVARRVRVGCQSSHEDGMSATTSQSIIKSGSLAASVIMSTSIQVSE</sequence>
<keyword evidence="2" id="KW-1185">Reference proteome</keyword>
<organism evidence="1 2">
    <name type="scientific">Catenaria anguillulae PL171</name>
    <dbReference type="NCBI Taxonomy" id="765915"/>
    <lineage>
        <taxon>Eukaryota</taxon>
        <taxon>Fungi</taxon>
        <taxon>Fungi incertae sedis</taxon>
        <taxon>Blastocladiomycota</taxon>
        <taxon>Blastocladiomycetes</taxon>
        <taxon>Blastocladiales</taxon>
        <taxon>Catenariaceae</taxon>
        <taxon>Catenaria</taxon>
    </lineage>
</organism>
<dbReference type="AlphaFoldDB" id="A0A1Y2HGA3"/>